<keyword evidence="2" id="KW-0282">Flagellum</keyword>
<comment type="caution">
    <text evidence="2">The sequence shown here is derived from an EMBL/GenBank/DDBJ whole genome shotgun (WGS) entry which is preliminary data.</text>
</comment>
<dbReference type="AlphaFoldDB" id="A0A328AIJ8"/>
<dbReference type="EMBL" id="QFYQ01000001">
    <property type="protein sequence ID" value="RAK54600.1"/>
    <property type="molecule type" value="Genomic_DNA"/>
</dbReference>
<keyword evidence="2" id="KW-0969">Cilium</keyword>
<gene>
    <name evidence="2" type="ORF">DJ017_08715</name>
</gene>
<keyword evidence="1" id="KW-0175">Coiled coil</keyword>
<evidence type="ECO:0000256" key="1">
    <source>
        <dbReference type="SAM" id="Coils"/>
    </source>
</evidence>
<dbReference type="InterPro" id="IPR053716">
    <property type="entry name" value="Flag_assembly_chemotaxis_eff"/>
</dbReference>
<reference evidence="3" key="1">
    <citation type="submission" date="2018-05" db="EMBL/GenBank/DDBJ databases">
        <authorList>
            <person name="Li X."/>
        </authorList>
    </citation>
    <scope>NUCLEOTIDE SEQUENCE [LARGE SCALE GENOMIC DNA]</scope>
    <source>
        <strain evidence="3">LX32</strain>
    </source>
</reference>
<dbReference type="RefSeq" id="WP_111528351.1">
    <property type="nucleotide sequence ID" value="NZ_JBHRSG010000004.1"/>
</dbReference>
<feature type="coiled-coil region" evidence="1">
    <location>
        <begin position="8"/>
        <end position="122"/>
    </location>
</feature>
<accession>A0A328AIJ8</accession>
<keyword evidence="3" id="KW-1185">Reference proteome</keyword>
<dbReference type="Gene3D" id="1.10.287.1700">
    <property type="match status" value="1"/>
</dbReference>
<evidence type="ECO:0000313" key="2">
    <source>
        <dbReference type="EMBL" id="RAK54600.1"/>
    </source>
</evidence>
<proteinExistence type="predicted"/>
<sequence length="135" mass="15368">MSWAQSLIKLATYEVETLQKRLAEVRDRREAAELKLAVLEAEGEAEMTRPDADPMDGLYRAHFMAALRDRKAQARAEIEVIAIEEQGARDALTQAFEEQKKYEQVAEQARVLEARNQAKRETAALDELGLRKLAR</sequence>
<dbReference type="OrthoDB" id="7172697at2"/>
<organism evidence="2 3">
    <name type="scientific">Phenylobacterium soli</name>
    <dbReference type="NCBI Taxonomy" id="2170551"/>
    <lineage>
        <taxon>Bacteria</taxon>
        <taxon>Pseudomonadati</taxon>
        <taxon>Pseudomonadota</taxon>
        <taxon>Alphaproteobacteria</taxon>
        <taxon>Caulobacterales</taxon>
        <taxon>Caulobacteraceae</taxon>
        <taxon>Phenylobacterium</taxon>
    </lineage>
</organism>
<protein>
    <submittedName>
        <fullName evidence="2">Flagellar export protein FliJ</fullName>
    </submittedName>
</protein>
<evidence type="ECO:0000313" key="3">
    <source>
        <dbReference type="Proteomes" id="UP000249254"/>
    </source>
</evidence>
<keyword evidence="2" id="KW-0966">Cell projection</keyword>
<dbReference type="Proteomes" id="UP000249254">
    <property type="component" value="Unassembled WGS sequence"/>
</dbReference>
<name>A0A328AIJ8_9CAUL</name>